<evidence type="ECO:0000256" key="1">
    <source>
        <dbReference type="ARBA" id="ARBA00004141"/>
    </source>
</evidence>
<evidence type="ECO:0000256" key="12">
    <source>
        <dbReference type="RuleBase" id="RU004424"/>
    </source>
</evidence>
<reference evidence="14" key="3">
    <citation type="submission" date="2025-09" db="UniProtKB">
        <authorList>
            <consortium name="Ensembl"/>
        </authorList>
    </citation>
    <scope>IDENTIFICATION</scope>
</reference>
<evidence type="ECO:0000256" key="13">
    <source>
        <dbReference type="SAM" id="Phobius"/>
    </source>
</evidence>
<evidence type="ECO:0000256" key="8">
    <source>
        <dbReference type="ARBA" id="ARBA00023136"/>
    </source>
</evidence>
<reference evidence="14 15" key="1">
    <citation type="submission" date="2019-04" db="EMBL/GenBank/DDBJ databases">
        <authorList>
            <consortium name="Wellcome Sanger Institute Data Sharing"/>
        </authorList>
    </citation>
    <scope>NUCLEOTIDE SEQUENCE [LARGE SCALE GENOMIC DNA]</scope>
</reference>
<dbReference type="GO" id="GO:0016020">
    <property type="term" value="C:membrane"/>
    <property type="evidence" value="ECO:0007669"/>
    <property type="project" value="UniProtKB-SubCell"/>
</dbReference>
<keyword evidence="10 12" id="KW-0807">Transducer</keyword>
<keyword evidence="5 12" id="KW-0812">Transmembrane</keyword>
<keyword evidence="9 12" id="KW-0675">Receptor</keyword>
<evidence type="ECO:0000313" key="14">
    <source>
        <dbReference type="Ensembl" id="ENSSFOP00015066765.1"/>
    </source>
</evidence>
<evidence type="ECO:0000256" key="7">
    <source>
        <dbReference type="ARBA" id="ARBA00023040"/>
    </source>
</evidence>
<comment type="similarity">
    <text evidence="2 11">Belongs to the G-protein coupled receptor T2R family.</text>
</comment>
<feature type="transmembrane region" description="Helical" evidence="13">
    <location>
        <begin position="264"/>
        <end position="288"/>
    </location>
</feature>
<accession>A0A8D0CF57</accession>
<keyword evidence="3 12" id="KW-0919">Taste</keyword>
<evidence type="ECO:0000313" key="15">
    <source>
        <dbReference type="Proteomes" id="UP000694397"/>
    </source>
</evidence>
<feature type="transmembrane region" description="Helical" evidence="13">
    <location>
        <begin position="163"/>
        <end position="186"/>
    </location>
</feature>
<name>A0A8D0CF57_SCLFO</name>
<keyword evidence="8 12" id="KW-0472">Membrane</keyword>
<evidence type="ECO:0000256" key="2">
    <source>
        <dbReference type="ARBA" id="ARBA00007376"/>
    </source>
</evidence>
<dbReference type="Ensembl" id="ENSSFOT00015049549.1">
    <property type="protein sequence ID" value="ENSSFOP00015066765.1"/>
    <property type="gene ID" value="ENSSFOG00015029138.1"/>
</dbReference>
<dbReference type="GO" id="GO:0033038">
    <property type="term" value="F:bitter taste receptor activity"/>
    <property type="evidence" value="ECO:0007669"/>
    <property type="project" value="InterPro"/>
</dbReference>
<evidence type="ECO:0000256" key="10">
    <source>
        <dbReference type="ARBA" id="ARBA00023224"/>
    </source>
</evidence>
<feature type="transmembrane region" description="Helical" evidence="13">
    <location>
        <begin position="83"/>
        <end position="105"/>
    </location>
</feature>
<comment type="subcellular location">
    <subcellularLocation>
        <location evidence="1 12">Membrane</location>
        <topology evidence="1 12">Multi-pass membrane protein</topology>
    </subcellularLocation>
</comment>
<evidence type="ECO:0000256" key="6">
    <source>
        <dbReference type="ARBA" id="ARBA00022989"/>
    </source>
</evidence>
<organism evidence="14 15">
    <name type="scientific">Scleropages formosus</name>
    <name type="common">Asian bonytongue</name>
    <name type="synonym">Osteoglossum formosum</name>
    <dbReference type="NCBI Taxonomy" id="113540"/>
    <lineage>
        <taxon>Eukaryota</taxon>
        <taxon>Metazoa</taxon>
        <taxon>Chordata</taxon>
        <taxon>Craniata</taxon>
        <taxon>Vertebrata</taxon>
        <taxon>Euteleostomi</taxon>
        <taxon>Actinopterygii</taxon>
        <taxon>Neopterygii</taxon>
        <taxon>Teleostei</taxon>
        <taxon>Osteoglossocephala</taxon>
        <taxon>Osteoglossomorpha</taxon>
        <taxon>Osteoglossiformes</taxon>
        <taxon>Osteoglossidae</taxon>
        <taxon>Scleropages</taxon>
    </lineage>
</organism>
<dbReference type="Pfam" id="PF05296">
    <property type="entry name" value="TAS2R"/>
    <property type="match status" value="1"/>
</dbReference>
<keyword evidence="15" id="KW-1185">Reference proteome</keyword>
<dbReference type="PANTHER" id="PTHR11394">
    <property type="entry name" value="TASTE RECEPTOR TYPE 2"/>
    <property type="match status" value="1"/>
</dbReference>
<feature type="transmembrane region" description="Helical" evidence="13">
    <location>
        <begin position="220"/>
        <end position="243"/>
    </location>
</feature>
<dbReference type="GeneTree" id="ENSGT00530000065251"/>
<evidence type="ECO:0000256" key="4">
    <source>
        <dbReference type="ARBA" id="ARBA00022606"/>
    </source>
</evidence>
<evidence type="ECO:0000256" key="11">
    <source>
        <dbReference type="RuleBase" id="RU004423"/>
    </source>
</evidence>
<evidence type="ECO:0000256" key="5">
    <source>
        <dbReference type="ARBA" id="ARBA00022692"/>
    </source>
</evidence>
<evidence type="ECO:0000256" key="9">
    <source>
        <dbReference type="ARBA" id="ARBA00023170"/>
    </source>
</evidence>
<sequence length="346" mass="40067">MVLSWGSTLVYLCRHMKRMEMISSRFSSSRLRSQFRVTIMSMDTVAFIALNGPMCLTTLLVNMFFVFCLMCPGDQNETLKQPLKVLLISLVTSNICFQLVIPFYIFANFFPQFLDLTFVVYGTSYVIYASLSSSMWLSIFYYAKIVQVQQVFFIWMKRNIKAIVYCGLTIYSFIFFTQLGMFLLWLSSKMSNNFTGNSLNVTSEVVTESTLALILSILDAIYIFSFTTLMALSWSSTLVYLCRHMKRMEKSSSPFASSRLRSQLRVTIMGIIQTGLSAFYVLFVYLHWFYLKQCDKNYSALQTVYSFFCFVTTLNLGLGQSLLRKRAADVFNKMYSTVRKLRSVQW</sequence>
<dbReference type="SUPFAM" id="SSF81321">
    <property type="entry name" value="Family A G protein-coupled receptor-like"/>
    <property type="match status" value="1"/>
</dbReference>
<dbReference type="Proteomes" id="UP000694397">
    <property type="component" value="Chromosome 12"/>
</dbReference>
<keyword evidence="4 12" id="KW-0716">Sensory transduction</keyword>
<dbReference type="Gene3D" id="1.20.1070.10">
    <property type="entry name" value="Rhodopsin 7-helix transmembrane proteins"/>
    <property type="match status" value="1"/>
</dbReference>
<protein>
    <recommendedName>
        <fullName evidence="12">Taste receptor type 2</fullName>
    </recommendedName>
</protein>
<dbReference type="InterPro" id="IPR007960">
    <property type="entry name" value="TAS2R"/>
</dbReference>
<proteinExistence type="inferred from homology"/>
<feature type="transmembrane region" description="Helical" evidence="13">
    <location>
        <begin position="125"/>
        <end position="143"/>
    </location>
</feature>
<dbReference type="AlphaFoldDB" id="A0A8D0CF57"/>
<keyword evidence="6 13" id="KW-1133">Transmembrane helix</keyword>
<reference evidence="14" key="2">
    <citation type="submission" date="2025-08" db="UniProtKB">
        <authorList>
            <consortium name="Ensembl"/>
        </authorList>
    </citation>
    <scope>IDENTIFICATION</scope>
</reference>
<feature type="transmembrane region" description="Helical" evidence="13">
    <location>
        <begin position="300"/>
        <end position="318"/>
    </location>
</feature>
<evidence type="ECO:0000256" key="3">
    <source>
        <dbReference type="ARBA" id="ARBA00022480"/>
    </source>
</evidence>
<dbReference type="GO" id="GO:0004930">
    <property type="term" value="F:G protein-coupled receptor activity"/>
    <property type="evidence" value="ECO:0007669"/>
    <property type="project" value="UniProtKB-KW"/>
</dbReference>
<dbReference type="OrthoDB" id="8724017at2759"/>
<feature type="transmembrane region" description="Helical" evidence="13">
    <location>
        <begin position="45"/>
        <end position="71"/>
    </location>
</feature>
<keyword evidence="7 12" id="KW-0297">G-protein coupled receptor</keyword>